<dbReference type="Proteomes" id="UP000269721">
    <property type="component" value="Unassembled WGS sequence"/>
</dbReference>
<accession>A0A4P9W1L3</accession>
<dbReference type="CDD" id="cd22439">
    <property type="entry name" value="KH-I_PCBP_rpt3"/>
    <property type="match status" value="1"/>
</dbReference>
<sequence length="288" mass="30201">MRALISTKEAGIVIGKSGRNVADIREKSGAKVTISEQVAGAPERIITITGPLDTVAKAFSLVAHKVVEEHQTTLDLKARHTAIRILVPHTRMGSIIGKAGSKIKEVQDASGARITASEDMLPGSTERAVSISGVIDSIHIATYHIGAVLQDHPERSVGTVPFKPINLIGNPAAAYYGSSGPGMGGPVGGPRGGPGGAAGGIPMSGPMQQLQQIYIPNEMVGAIIGKQGAKINEIRQMSQCQIKIGEPTDGSTERLVTIQGTPEANQMALYLLYSRLESEKTRMAQGGR</sequence>
<keyword evidence="1" id="KW-0677">Repeat</keyword>
<dbReference type="SMART" id="SM00322">
    <property type="entry name" value="KH"/>
    <property type="match status" value="3"/>
</dbReference>
<name>A0A4P9W1L3_9FUNG</name>
<keyword evidence="2" id="KW-0694">RNA-binding</keyword>
<dbReference type="Gene3D" id="3.30.1370.10">
    <property type="entry name" value="K Homology domain, type 1"/>
    <property type="match status" value="3"/>
</dbReference>
<keyword evidence="5" id="KW-1185">Reference proteome</keyword>
<reference evidence="5" key="1">
    <citation type="journal article" date="2018" name="Nat. Microbiol.">
        <title>Leveraging single-cell genomics to expand the fungal tree of life.</title>
        <authorList>
            <person name="Ahrendt S.R."/>
            <person name="Quandt C.A."/>
            <person name="Ciobanu D."/>
            <person name="Clum A."/>
            <person name="Salamov A."/>
            <person name="Andreopoulos B."/>
            <person name="Cheng J.F."/>
            <person name="Woyke T."/>
            <person name="Pelin A."/>
            <person name="Henrissat B."/>
            <person name="Reynolds N.K."/>
            <person name="Benny G.L."/>
            <person name="Smith M.E."/>
            <person name="James T.Y."/>
            <person name="Grigoriev I.V."/>
        </authorList>
    </citation>
    <scope>NUCLEOTIDE SEQUENCE [LARGE SCALE GENOMIC DNA]</scope>
</reference>
<dbReference type="OrthoDB" id="442947at2759"/>
<evidence type="ECO:0000313" key="4">
    <source>
        <dbReference type="EMBL" id="RKO85994.1"/>
    </source>
</evidence>
<gene>
    <name evidence="4" type="ORF">BDK51DRAFT_22164</name>
</gene>
<dbReference type="Pfam" id="PF00013">
    <property type="entry name" value="KH_1"/>
    <property type="match status" value="3"/>
</dbReference>
<dbReference type="SUPFAM" id="SSF54791">
    <property type="entry name" value="Eukaryotic type KH-domain (KH-domain type I)"/>
    <property type="match status" value="3"/>
</dbReference>
<dbReference type="AlphaFoldDB" id="A0A4P9W1L3"/>
<organism evidence="4 5">
    <name type="scientific">Blyttiomyces helicus</name>
    <dbReference type="NCBI Taxonomy" id="388810"/>
    <lineage>
        <taxon>Eukaryota</taxon>
        <taxon>Fungi</taxon>
        <taxon>Fungi incertae sedis</taxon>
        <taxon>Chytridiomycota</taxon>
        <taxon>Chytridiomycota incertae sedis</taxon>
        <taxon>Chytridiomycetes</taxon>
        <taxon>Chytridiomycetes incertae sedis</taxon>
        <taxon>Blyttiomyces</taxon>
    </lineage>
</organism>
<proteinExistence type="predicted"/>
<evidence type="ECO:0000256" key="2">
    <source>
        <dbReference type="PROSITE-ProRule" id="PRU00117"/>
    </source>
</evidence>
<dbReference type="PROSITE" id="PS50084">
    <property type="entry name" value="KH_TYPE_1"/>
    <property type="match status" value="3"/>
</dbReference>
<feature type="domain" description="K Homology" evidence="3">
    <location>
        <begin position="79"/>
        <end position="150"/>
    </location>
</feature>
<dbReference type="InterPro" id="IPR004087">
    <property type="entry name" value="KH_dom"/>
</dbReference>
<dbReference type="EMBL" id="KZ998567">
    <property type="protein sequence ID" value="RKO85994.1"/>
    <property type="molecule type" value="Genomic_DNA"/>
</dbReference>
<dbReference type="PANTHER" id="PTHR10288">
    <property type="entry name" value="KH DOMAIN CONTAINING RNA BINDING PROTEIN"/>
    <property type="match status" value="1"/>
</dbReference>
<dbReference type="InterPro" id="IPR004088">
    <property type="entry name" value="KH_dom_type_1"/>
</dbReference>
<evidence type="ECO:0000313" key="5">
    <source>
        <dbReference type="Proteomes" id="UP000269721"/>
    </source>
</evidence>
<feature type="domain" description="K Homology" evidence="3">
    <location>
        <begin position="1"/>
        <end position="67"/>
    </location>
</feature>
<feature type="domain" description="K Homology" evidence="3">
    <location>
        <begin position="207"/>
        <end position="277"/>
    </location>
</feature>
<dbReference type="GO" id="GO:0003723">
    <property type="term" value="F:RNA binding"/>
    <property type="evidence" value="ECO:0007669"/>
    <property type="project" value="UniProtKB-UniRule"/>
</dbReference>
<protein>
    <recommendedName>
        <fullName evidence="3">K Homology domain-containing protein</fullName>
    </recommendedName>
</protein>
<evidence type="ECO:0000259" key="3">
    <source>
        <dbReference type="SMART" id="SM00322"/>
    </source>
</evidence>
<evidence type="ECO:0000256" key="1">
    <source>
        <dbReference type="ARBA" id="ARBA00022737"/>
    </source>
</evidence>
<dbReference type="InterPro" id="IPR036612">
    <property type="entry name" value="KH_dom_type_1_sf"/>
</dbReference>